<dbReference type="RefSeq" id="WP_226608646.1">
    <property type="nucleotide sequence ID" value="NZ_JAJAQI010000017.1"/>
</dbReference>
<name>A0A9X1IFU1_9PROT</name>
<comment type="caution">
    <text evidence="2">The sequence shown here is derived from an EMBL/GenBank/DDBJ whole genome shotgun (WGS) entry which is preliminary data.</text>
</comment>
<dbReference type="PANTHER" id="PTHR46142:SF3">
    <property type="entry name" value="F18B13.24 PROTEIN"/>
    <property type="match status" value="1"/>
</dbReference>
<dbReference type="PROSITE" id="PS51819">
    <property type="entry name" value="VOC"/>
    <property type="match status" value="1"/>
</dbReference>
<dbReference type="PANTHER" id="PTHR46142">
    <property type="match status" value="1"/>
</dbReference>
<dbReference type="AlphaFoldDB" id="A0A9X1IFU1"/>
<dbReference type="Proteomes" id="UP001139311">
    <property type="component" value="Unassembled WGS sequence"/>
</dbReference>
<dbReference type="Pfam" id="PF00903">
    <property type="entry name" value="Glyoxalase"/>
    <property type="match status" value="1"/>
</dbReference>
<gene>
    <name evidence="2" type="ORF">LHA35_12715</name>
</gene>
<keyword evidence="3" id="KW-1185">Reference proteome</keyword>
<reference evidence="2" key="1">
    <citation type="submission" date="2021-10" db="EMBL/GenBank/DDBJ databases">
        <title>Roseicella aerolatum sp. nov., isolated from aerosols of e-waste dismantling site.</title>
        <authorList>
            <person name="Qin T."/>
        </authorList>
    </citation>
    <scope>NUCLEOTIDE SEQUENCE</scope>
    <source>
        <strain evidence="2">GB24</strain>
    </source>
</reference>
<dbReference type="EMBL" id="JAJAQI010000017">
    <property type="protein sequence ID" value="MCB4822598.1"/>
    <property type="molecule type" value="Genomic_DNA"/>
</dbReference>
<protein>
    <submittedName>
        <fullName evidence="2">VOC family protein</fullName>
    </submittedName>
</protein>
<evidence type="ECO:0000313" key="2">
    <source>
        <dbReference type="EMBL" id="MCB4822598.1"/>
    </source>
</evidence>
<accession>A0A9X1IFU1</accession>
<sequence>MKIKLHHVNFCSTDVPAMAEFYRTVLDLDPEPSLAEARVTATGYAGKVAFVTDGTTQLHLAERDLGVGFRTGKAINPLERGHIAFRTDDLAAFKRRLTEKGIPFADYGAWAMNGWEQIFFHDPEGNVVEVHQDHSAKPGADPQQG</sequence>
<dbReference type="InterPro" id="IPR037523">
    <property type="entry name" value="VOC_core"/>
</dbReference>
<proteinExistence type="predicted"/>
<dbReference type="SUPFAM" id="SSF54593">
    <property type="entry name" value="Glyoxalase/Bleomycin resistance protein/Dihydroxybiphenyl dioxygenase"/>
    <property type="match status" value="1"/>
</dbReference>
<feature type="domain" description="VOC" evidence="1">
    <location>
        <begin position="4"/>
        <end position="133"/>
    </location>
</feature>
<dbReference type="InterPro" id="IPR004360">
    <property type="entry name" value="Glyas_Fos-R_dOase_dom"/>
</dbReference>
<dbReference type="Gene3D" id="3.10.180.10">
    <property type="entry name" value="2,3-Dihydroxybiphenyl 1,2-Dioxygenase, domain 1"/>
    <property type="match status" value="1"/>
</dbReference>
<dbReference type="InterPro" id="IPR029068">
    <property type="entry name" value="Glyas_Bleomycin-R_OHBP_Dase"/>
</dbReference>
<evidence type="ECO:0000313" key="3">
    <source>
        <dbReference type="Proteomes" id="UP001139311"/>
    </source>
</evidence>
<organism evidence="2 3">
    <name type="scientific">Roseicella aerolata</name>
    <dbReference type="NCBI Taxonomy" id="2883479"/>
    <lineage>
        <taxon>Bacteria</taxon>
        <taxon>Pseudomonadati</taxon>
        <taxon>Pseudomonadota</taxon>
        <taxon>Alphaproteobacteria</taxon>
        <taxon>Acetobacterales</taxon>
        <taxon>Roseomonadaceae</taxon>
        <taxon>Roseicella</taxon>
    </lineage>
</organism>
<evidence type="ECO:0000259" key="1">
    <source>
        <dbReference type="PROSITE" id="PS51819"/>
    </source>
</evidence>